<feature type="compositionally biased region" description="Low complexity" evidence="1">
    <location>
        <begin position="186"/>
        <end position="221"/>
    </location>
</feature>
<dbReference type="EMBL" id="JXXN02005509">
    <property type="protein sequence ID" value="THD19851.1"/>
    <property type="molecule type" value="Genomic_DNA"/>
</dbReference>
<feature type="compositionally biased region" description="Low complexity" evidence="1">
    <location>
        <begin position="247"/>
        <end position="259"/>
    </location>
</feature>
<feature type="compositionally biased region" description="Polar residues" evidence="1">
    <location>
        <begin position="272"/>
        <end position="288"/>
    </location>
</feature>
<reference evidence="3" key="1">
    <citation type="submission" date="2019-03" db="EMBL/GenBank/DDBJ databases">
        <title>Improved annotation for the trematode Fasciola hepatica.</title>
        <authorList>
            <person name="Choi Y.-J."/>
            <person name="Martin J."/>
            <person name="Mitreva M."/>
        </authorList>
    </citation>
    <scope>NUCLEOTIDE SEQUENCE [LARGE SCALE GENOMIC DNA]</scope>
</reference>
<feature type="domain" description="Periphilin-1 C-terminal" evidence="2">
    <location>
        <begin position="598"/>
        <end position="661"/>
    </location>
</feature>
<protein>
    <submittedName>
        <fullName evidence="3">Dentin sialophosphoprotein</fullName>
    </submittedName>
</protein>
<dbReference type="Gene3D" id="3.30.70.330">
    <property type="match status" value="1"/>
</dbReference>
<evidence type="ECO:0000313" key="4">
    <source>
        <dbReference type="Proteomes" id="UP000230066"/>
    </source>
</evidence>
<feature type="compositionally biased region" description="Basic and acidic residues" evidence="1">
    <location>
        <begin position="391"/>
        <end position="408"/>
    </location>
</feature>
<dbReference type="InterPro" id="IPR057603">
    <property type="entry name" value="Periphilin-1_C"/>
</dbReference>
<keyword evidence="4" id="KW-1185">Reference proteome</keyword>
<dbReference type="Pfam" id="PF25234">
    <property type="entry name" value="Periphilin_C"/>
    <property type="match status" value="1"/>
</dbReference>
<feature type="compositionally biased region" description="Low complexity" evidence="1">
    <location>
        <begin position="162"/>
        <end position="175"/>
    </location>
</feature>
<name>A0A4E0R357_FASHE</name>
<sequence length="678" mass="75310">MFRRQQFDKVNPRSVLPSRHTIFIRGLPGSTDVGKVKEYFSTETSSKCSIDFFSTSEDRKRLSVAIRFKSNDLAREMLNKFVHFQKLTGNRYNNNMLFGHPVELTWFKDLKKARAKMFEEQRQGGGRSFQRPGYRGNFRNYQDRRGIPTSPGNYDGVRRARTGSSSSGGAAENSGFRGHMGKNRYSQSRSRSFSGSSSRSASVSGQSRSRSQSRGRQVSSSNADHSTRGRARGFSDGARQSRKQPARSVSGSSSSSRSSHAPMHPSPGARAASSQKIRYQTTRGTASPLNYGESRGNDFTAFSNAPAPEPEGGSSLVSGLIQLNRRSQLEPERRVPRRSRRSSLGSSSSGFSGGSPRGKFNGSNSAIHQSALGKRLHSLSPPFSSTNHKLPSRESSPDRGRLGDDQAASRRRRAKREVQSPSRSPSVRRARLDPVVVAKSPSQRASSFDHPSASKGPARSNVDSTRRSGFENSKRIADVELNSFEDHHSGSAFDRRVDRQRSPPSAHWRSSEDSVGRDGANMESEGTYKASHRNRSKRELPADRPTPPEVPNVRSRIEADDAHSSKGEFKSRSHPSEEDDTRKESGGGRENPINPIDLIRQRKEALAQDYKRDCEAFTTVVRTLMSKDPELESRLMPMLKEILHERGQRCIEELRSFIAENQPENEAKSSEDGDNATN</sequence>
<feature type="region of interest" description="Disordered" evidence="1">
    <location>
        <begin position="659"/>
        <end position="678"/>
    </location>
</feature>
<accession>A0A4E0R357</accession>
<feature type="compositionally biased region" description="Basic and acidic residues" evidence="1">
    <location>
        <begin position="464"/>
        <end position="501"/>
    </location>
</feature>
<dbReference type="AlphaFoldDB" id="A0A4E0R357"/>
<feature type="region of interest" description="Disordered" evidence="1">
    <location>
        <begin position="119"/>
        <end position="600"/>
    </location>
</feature>
<dbReference type="Proteomes" id="UP000230066">
    <property type="component" value="Unassembled WGS sequence"/>
</dbReference>
<evidence type="ECO:0000259" key="2">
    <source>
        <dbReference type="Pfam" id="PF25234"/>
    </source>
</evidence>
<evidence type="ECO:0000256" key="1">
    <source>
        <dbReference type="SAM" id="MobiDB-lite"/>
    </source>
</evidence>
<organism evidence="3 4">
    <name type="scientific">Fasciola hepatica</name>
    <name type="common">Liver fluke</name>
    <dbReference type="NCBI Taxonomy" id="6192"/>
    <lineage>
        <taxon>Eukaryota</taxon>
        <taxon>Metazoa</taxon>
        <taxon>Spiralia</taxon>
        <taxon>Lophotrochozoa</taxon>
        <taxon>Platyhelminthes</taxon>
        <taxon>Trematoda</taxon>
        <taxon>Digenea</taxon>
        <taxon>Plagiorchiida</taxon>
        <taxon>Echinostomata</taxon>
        <taxon>Echinostomatoidea</taxon>
        <taxon>Fasciolidae</taxon>
        <taxon>Fasciola</taxon>
    </lineage>
</organism>
<proteinExistence type="predicted"/>
<comment type="caution">
    <text evidence="3">The sequence shown here is derived from an EMBL/GenBank/DDBJ whole genome shotgun (WGS) entry which is preliminary data.</text>
</comment>
<dbReference type="InterPro" id="IPR012677">
    <property type="entry name" value="Nucleotide-bd_a/b_plait_sf"/>
</dbReference>
<evidence type="ECO:0000313" key="3">
    <source>
        <dbReference type="EMBL" id="THD19851.1"/>
    </source>
</evidence>
<gene>
    <name evidence="3" type="ORF">D915_009248</name>
</gene>
<feature type="compositionally biased region" description="Basic and acidic residues" evidence="1">
    <location>
        <begin position="555"/>
        <end position="587"/>
    </location>
</feature>